<dbReference type="GO" id="GO:0008270">
    <property type="term" value="F:zinc ion binding"/>
    <property type="evidence" value="ECO:0007669"/>
    <property type="project" value="UniProtKB-UniRule"/>
</dbReference>
<dbReference type="InterPro" id="IPR007529">
    <property type="entry name" value="Znf_HIT"/>
</dbReference>
<keyword evidence="1" id="KW-0479">Metal-binding</keyword>
<keyword evidence="1" id="KW-0862">Zinc</keyword>
<name>A0ABD3S093_9LAMI</name>
<comment type="caution">
    <text evidence="4">The sequence shown here is derived from an EMBL/GenBank/DDBJ whole genome shotgun (WGS) entry which is preliminary data.</text>
</comment>
<organism evidence="4 5">
    <name type="scientific">Penstemon smallii</name>
    <dbReference type="NCBI Taxonomy" id="265156"/>
    <lineage>
        <taxon>Eukaryota</taxon>
        <taxon>Viridiplantae</taxon>
        <taxon>Streptophyta</taxon>
        <taxon>Embryophyta</taxon>
        <taxon>Tracheophyta</taxon>
        <taxon>Spermatophyta</taxon>
        <taxon>Magnoliopsida</taxon>
        <taxon>eudicotyledons</taxon>
        <taxon>Gunneridae</taxon>
        <taxon>Pentapetalae</taxon>
        <taxon>asterids</taxon>
        <taxon>lamiids</taxon>
        <taxon>Lamiales</taxon>
        <taxon>Plantaginaceae</taxon>
        <taxon>Cheloneae</taxon>
        <taxon>Penstemon</taxon>
    </lineage>
</organism>
<dbReference type="AlphaFoldDB" id="A0ABD3S093"/>
<dbReference type="PROSITE" id="PS51083">
    <property type="entry name" value="ZF_HIT"/>
    <property type="match status" value="1"/>
</dbReference>
<dbReference type="EMBL" id="JBJXBP010000007">
    <property type="protein sequence ID" value="KAL3817881.1"/>
    <property type="molecule type" value="Genomic_DNA"/>
</dbReference>
<dbReference type="Proteomes" id="UP001634393">
    <property type="component" value="Unassembled WGS sequence"/>
</dbReference>
<dbReference type="InterPro" id="IPR039646">
    <property type="entry name" value="ZNHIT2"/>
</dbReference>
<dbReference type="PANTHER" id="PTHR15555:SF0">
    <property type="entry name" value="ZINC FINGER HIT DOMAIN-CONTAINING PROTEIN 2"/>
    <property type="match status" value="1"/>
</dbReference>
<evidence type="ECO:0000313" key="5">
    <source>
        <dbReference type="Proteomes" id="UP001634393"/>
    </source>
</evidence>
<dbReference type="SUPFAM" id="SSF144232">
    <property type="entry name" value="HIT/MYND zinc finger-like"/>
    <property type="match status" value="1"/>
</dbReference>
<evidence type="ECO:0000313" key="4">
    <source>
        <dbReference type="EMBL" id="KAL3817881.1"/>
    </source>
</evidence>
<keyword evidence="1" id="KW-0863">Zinc-finger</keyword>
<proteinExistence type="predicted"/>
<protein>
    <recommendedName>
        <fullName evidence="3">HIT-type domain-containing protein</fullName>
    </recommendedName>
</protein>
<dbReference type="PANTHER" id="PTHR15555">
    <property type="entry name" value="ZINC FINGER HIT DOMAIN CONTAINING PROTEIN 2 PROTEIN FON -RELATED"/>
    <property type="match status" value="1"/>
</dbReference>
<evidence type="ECO:0000259" key="3">
    <source>
        <dbReference type="PROSITE" id="PS51083"/>
    </source>
</evidence>
<reference evidence="4 5" key="1">
    <citation type="submission" date="2024-12" db="EMBL/GenBank/DDBJ databases">
        <title>The unique morphological basis and parallel evolutionary history of personate flowers in Penstemon.</title>
        <authorList>
            <person name="Depatie T.H."/>
            <person name="Wessinger C.A."/>
        </authorList>
    </citation>
    <scope>NUCLEOTIDE SEQUENCE [LARGE SCALE GENOMIC DNA]</scope>
    <source>
        <strain evidence="4">WTNN_2</strain>
        <tissue evidence="4">Leaf</tissue>
    </source>
</reference>
<feature type="domain" description="HIT-type" evidence="3">
    <location>
        <begin position="25"/>
        <end position="57"/>
    </location>
</feature>
<dbReference type="Pfam" id="PF04438">
    <property type="entry name" value="zf-HIT"/>
    <property type="match status" value="1"/>
</dbReference>
<feature type="region of interest" description="Disordered" evidence="2">
    <location>
        <begin position="180"/>
        <end position="210"/>
    </location>
</feature>
<keyword evidence="5" id="KW-1185">Reference proteome</keyword>
<sequence>MTDTIITSDTSSKSSDFSSGSRIICRVCEKQFSQYTCPRCNIRYCSLHCYKSHSLRCTESFMRENVMGEMEQMKPDEESKTKMLDILKRFHEEEETDSFHGDELDSSMSEETIQKILSGGQISFNDLSVEEKKHFQRAIASGELSKLIEPWDPWWLKPSAKYISLSSDGAQLVQPINNENSEASSENETDDDQSNDIPPGPESPLPSITKLTTSKPSPLLPVHLIDIIYSYCFTLRLYNGDWRSDPLESAMVVLNVSSVLGQGTQPETQTCSSYKHMGGSQFGLSIMDDVISLLYLGNAALICLLCDMQKLIRAAEGEVKYEKMQKSKRVELERKLRFAERKFTLLLWASLAATVSAEKSSVVEYSDCKRGNVKREAETGRRGKPLIEEIE</sequence>
<dbReference type="CDD" id="cd23024">
    <property type="entry name" value="zf-HIT_ZNHIT2-3"/>
    <property type="match status" value="1"/>
</dbReference>
<feature type="compositionally biased region" description="Acidic residues" evidence="2">
    <location>
        <begin position="185"/>
        <end position="194"/>
    </location>
</feature>
<gene>
    <name evidence="4" type="ORF">ACJIZ3_003786</name>
</gene>
<dbReference type="Gene3D" id="3.30.60.190">
    <property type="match status" value="1"/>
</dbReference>
<evidence type="ECO:0000256" key="1">
    <source>
        <dbReference type="PROSITE-ProRule" id="PRU00453"/>
    </source>
</evidence>
<accession>A0ABD3S093</accession>
<evidence type="ECO:0000256" key="2">
    <source>
        <dbReference type="SAM" id="MobiDB-lite"/>
    </source>
</evidence>